<organism evidence="2 3">
    <name type="scientific">Aulographum hederae CBS 113979</name>
    <dbReference type="NCBI Taxonomy" id="1176131"/>
    <lineage>
        <taxon>Eukaryota</taxon>
        <taxon>Fungi</taxon>
        <taxon>Dikarya</taxon>
        <taxon>Ascomycota</taxon>
        <taxon>Pezizomycotina</taxon>
        <taxon>Dothideomycetes</taxon>
        <taxon>Pleosporomycetidae</taxon>
        <taxon>Aulographales</taxon>
        <taxon>Aulographaceae</taxon>
    </lineage>
</organism>
<proteinExistence type="predicted"/>
<dbReference type="OrthoDB" id="2147163at2759"/>
<dbReference type="InterPro" id="IPR029058">
    <property type="entry name" value="AB_hydrolase_fold"/>
</dbReference>
<dbReference type="GO" id="GO:0016787">
    <property type="term" value="F:hydrolase activity"/>
    <property type="evidence" value="ECO:0007669"/>
    <property type="project" value="UniProtKB-KW"/>
</dbReference>
<dbReference type="SUPFAM" id="SSF53474">
    <property type="entry name" value="alpha/beta-Hydrolases"/>
    <property type="match status" value="1"/>
</dbReference>
<accession>A0A6G1HEX2</accession>
<keyword evidence="2" id="KW-0378">Hydrolase</keyword>
<feature type="domain" description="Dienelactone hydrolase" evidence="1">
    <location>
        <begin position="30"/>
        <end position="247"/>
    </location>
</feature>
<name>A0A6G1HEX2_9PEZI</name>
<reference evidence="2" key="1">
    <citation type="journal article" date="2020" name="Stud. Mycol.">
        <title>101 Dothideomycetes genomes: a test case for predicting lifestyles and emergence of pathogens.</title>
        <authorList>
            <person name="Haridas S."/>
            <person name="Albert R."/>
            <person name="Binder M."/>
            <person name="Bloem J."/>
            <person name="Labutti K."/>
            <person name="Salamov A."/>
            <person name="Andreopoulos B."/>
            <person name="Baker S."/>
            <person name="Barry K."/>
            <person name="Bills G."/>
            <person name="Bluhm B."/>
            <person name="Cannon C."/>
            <person name="Castanera R."/>
            <person name="Culley D."/>
            <person name="Daum C."/>
            <person name="Ezra D."/>
            <person name="Gonzalez J."/>
            <person name="Henrissat B."/>
            <person name="Kuo A."/>
            <person name="Liang C."/>
            <person name="Lipzen A."/>
            <person name="Lutzoni F."/>
            <person name="Magnuson J."/>
            <person name="Mondo S."/>
            <person name="Nolan M."/>
            <person name="Ohm R."/>
            <person name="Pangilinan J."/>
            <person name="Park H.-J."/>
            <person name="Ramirez L."/>
            <person name="Alfaro M."/>
            <person name="Sun H."/>
            <person name="Tritt A."/>
            <person name="Yoshinaga Y."/>
            <person name="Zwiers L.-H."/>
            <person name="Turgeon B."/>
            <person name="Goodwin S."/>
            <person name="Spatafora J."/>
            <person name="Crous P."/>
            <person name="Grigoriev I."/>
        </authorList>
    </citation>
    <scope>NUCLEOTIDE SEQUENCE</scope>
    <source>
        <strain evidence="2">CBS 113979</strain>
    </source>
</reference>
<dbReference type="Gene3D" id="3.40.50.1820">
    <property type="entry name" value="alpha/beta hydrolase"/>
    <property type="match status" value="1"/>
</dbReference>
<protein>
    <submittedName>
        <fullName evidence="2">Dienelactone hydrolase family protein-like protein</fullName>
    </submittedName>
</protein>
<evidence type="ECO:0000313" key="3">
    <source>
        <dbReference type="Proteomes" id="UP000800041"/>
    </source>
</evidence>
<evidence type="ECO:0000313" key="2">
    <source>
        <dbReference type="EMBL" id="KAF1991569.1"/>
    </source>
</evidence>
<dbReference type="AlphaFoldDB" id="A0A6G1HEX2"/>
<gene>
    <name evidence="2" type="ORF">K402DRAFT_416857</name>
</gene>
<dbReference type="Proteomes" id="UP000800041">
    <property type="component" value="Unassembled WGS sequence"/>
</dbReference>
<dbReference type="PANTHER" id="PTHR47668">
    <property type="entry name" value="DIENELACTONE HYDROLASE FAMILY PROTEIN (AFU_ORTHOLOGUE AFUA_6G01940)"/>
    <property type="match status" value="1"/>
</dbReference>
<dbReference type="EMBL" id="ML977139">
    <property type="protein sequence ID" value="KAF1991569.1"/>
    <property type="molecule type" value="Genomic_DNA"/>
</dbReference>
<dbReference type="PANTHER" id="PTHR47668:SF1">
    <property type="entry name" value="DIENELACTONE HYDROLASE DOMAIN-CONTAINING PROTEIN-RELATED"/>
    <property type="match status" value="1"/>
</dbReference>
<keyword evidence="3" id="KW-1185">Reference proteome</keyword>
<sequence>MSQSKACCSVPPVVGSDYKDKGKYEQISGMKTYVTGPAKAKRSILVVYDIFGFFPQTTQGADILAYGDSEQPTRVFMPDFFDGKPADISWYPPDNDEKGKKLGEFFSTAAAPPKTLQRLKPFVDEVKKSQYDGTDSWGLLGYCWGGKIVNLASKGDTIFKAAAVCHPAMVDPSDAPDVTIPFAMLPSKDEDKNDVAKWEEGLKVTKKVEWFDDQIHGFMAARGDLSNESVKNEYERGYKILLDWFHDKL</sequence>
<evidence type="ECO:0000259" key="1">
    <source>
        <dbReference type="Pfam" id="PF01738"/>
    </source>
</evidence>
<dbReference type="InterPro" id="IPR002925">
    <property type="entry name" value="Dienelactn_hydro"/>
</dbReference>
<dbReference type="Pfam" id="PF01738">
    <property type="entry name" value="DLH"/>
    <property type="match status" value="1"/>
</dbReference>